<organism evidence="2 3">
    <name type="scientific">Hyphococcus flavus</name>
    <dbReference type="NCBI Taxonomy" id="1866326"/>
    <lineage>
        <taxon>Bacteria</taxon>
        <taxon>Pseudomonadati</taxon>
        <taxon>Pseudomonadota</taxon>
        <taxon>Alphaproteobacteria</taxon>
        <taxon>Parvularculales</taxon>
        <taxon>Parvularculaceae</taxon>
        <taxon>Hyphococcus</taxon>
    </lineage>
</organism>
<feature type="transmembrane region" description="Helical" evidence="1">
    <location>
        <begin position="96"/>
        <end position="124"/>
    </location>
</feature>
<dbReference type="AlphaFoldDB" id="A0AAF0CH28"/>
<dbReference type="EMBL" id="CP118166">
    <property type="protein sequence ID" value="WDI33134.1"/>
    <property type="molecule type" value="Genomic_DNA"/>
</dbReference>
<dbReference type="KEGG" id="hfl:PUV54_07980"/>
<name>A0AAF0CH28_9PROT</name>
<dbReference type="CDD" id="cd21809">
    <property type="entry name" value="ABC-2_lan_permease-like"/>
    <property type="match status" value="1"/>
</dbReference>
<feature type="transmembrane region" description="Helical" evidence="1">
    <location>
        <begin position="177"/>
        <end position="195"/>
    </location>
</feature>
<keyword evidence="3" id="KW-1185">Reference proteome</keyword>
<dbReference type="RefSeq" id="WP_274495098.1">
    <property type="nucleotide sequence ID" value="NZ_CP118166.1"/>
</dbReference>
<feature type="transmembrane region" description="Helical" evidence="1">
    <location>
        <begin position="244"/>
        <end position="262"/>
    </location>
</feature>
<reference evidence="2" key="1">
    <citation type="submission" date="2023-02" db="EMBL/GenBank/DDBJ databases">
        <title>Genome sequence of Hyphococcus flavus.</title>
        <authorList>
            <person name="Rong J.-C."/>
            <person name="Zhao Q."/>
            <person name="Yi M."/>
            <person name="Wu J.-Y."/>
        </authorList>
    </citation>
    <scope>NUCLEOTIDE SEQUENCE</scope>
    <source>
        <strain evidence="2">MCCC 1K03223</strain>
    </source>
</reference>
<evidence type="ECO:0000313" key="3">
    <source>
        <dbReference type="Proteomes" id="UP001214043"/>
    </source>
</evidence>
<feature type="transmembrane region" description="Helical" evidence="1">
    <location>
        <begin position="17"/>
        <end position="35"/>
    </location>
</feature>
<keyword evidence="1" id="KW-0472">Membrane</keyword>
<feature type="transmembrane region" description="Helical" evidence="1">
    <location>
        <begin position="47"/>
        <end position="75"/>
    </location>
</feature>
<accession>A0AAF0CH28</accession>
<gene>
    <name evidence="2" type="ORF">PUV54_07980</name>
</gene>
<dbReference type="Pfam" id="PF12730">
    <property type="entry name" value="ABC2_membrane_4"/>
    <property type="match status" value="1"/>
</dbReference>
<sequence>MFNSIYVELLKLKRSKIMIVTLAGPGLVALLFFALQASGANLRAWPFYFFAGFTAWATFMLPLTATIIATLVAQLEHGPKTWAHLLALPVPKWRVFAAKAVVTLGLIAFMSVLTGALLAFGGWLAGQLNPENKLIDPAPLIGLAETMMTDDDEMFGGEMDMVLLAKNWKWAVAERLAYIYLSAFLLIAVQLWAALKFRNFLIPMALGVGGGFIAIFAQTSQYGIYFPWLMPFNTLGFMPEKVTMALSLGLVGGFGAMLLMLIDMSRMQIK</sequence>
<dbReference type="Proteomes" id="UP001214043">
    <property type="component" value="Chromosome"/>
</dbReference>
<protein>
    <submittedName>
        <fullName evidence="2">ABC transporter permease</fullName>
    </submittedName>
</protein>
<keyword evidence="1" id="KW-1133">Transmembrane helix</keyword>
<evidence type="ECO:0000256" key="1">
    <source>
        <dbReference type="SAM" id="Phobius"/>
    </source>
</evidence>
<evidence type="ECO:0000313" key="2">
    <source>
        <dbReference type="EMBL" id="WDI33134.1"/>
    </source>
</evidence>
<keyword evidence="1" id="KW-0812">Transmembrane</keyword>
<proteinExistence type="predicted"/>
<feature type="transmembrane region" description="Helical" evidence="1">
    <location>
        <begin position="202"/>
        <end position="224"/>
    </location>
</feature>